<evidence type="ECO:0000256" key="1">
    <source>
        <dbReference type="SAM" id="MobiDB-lite"/>
    </source>
</evidence>
<dbReference type="Proteomes" id="UP001153076">
    <property type="component" value="Unassembled WGS sequence"/>
</dbReference>
<keyword evidence="3" id="KW-1185">Reference proteome</keyword>
<protein>
    <submittedName>
        <fullName evidence="2">Uncharacterized protein</fullName>
    </submittedName>
</protein>
<accession>A0A9Q1JJ49</accession>
<feature type="region of interest" description="Disordered" evidence="1">
    <location>
        <begin position="1"/>
        <end position="25"/>
    </location>
</feature>
<sequence>MEVRGHPMLRRPPPMAAPPKPQNARKCSKEVVATIAGGYAEGITRSAWKAQLRSAQQVLTAEQGPREVNPMGMIRLSVHFGNKFRSKNLEVDFLAVDVPTAYNLINRSERSFINKKEYNPLEKKRRGGGLHIKLSTAFVLLLLRSPGLSIPGVGGFVPCVLTLSGRRDKLHLLKVTALIGGPLMLIHVVEVGLEIAILLKLMGQSWATSAPTFASTSSSWRCYPFFSALRASRSACIFSNAAVTLGESEAPEVTRSQDLTKSWTSESLAAGSALMKLVDGRWVIGEEPPTAWEVTPIALEEAMTGSPIDEGSIIRLPLPPLAMGWRPQPRPSDPWSVAVFGPASSHIERGRVPAGKRLSQWNPRIRRKGVGTNKVMHCTFLAWWVTRSCLSSSRRRSASAATHSAMASLVSKTVNLTLA</sequence>
<proteinExistence type="predicted"/>
<comment type="caution">
    <text evidence="2">The sequence shown here is derived from an EMBL/GenBank/DDBJ whole genome shotgun (WGS) entry which is preliminary data.</text>
</comment>
<dbReference type="AlphaFoldDB" id="A0A9Q1JJ49"/>
<feature type="compositionally biased region" description="Pro residues" evidence="1">
    <location>
        <begin position="10"/>
        <end position="21"/>
    </location>
</feature>
<evidence type="ECO:0000313" key="2">
    <source>
        <dbReference type="EMBL" id="KAJ8427427.1"/>
    </source>
</evidence>
<evidence type="ECO:0000313" key="3">
    <source>
        <dbReference type="Proteomes" id="UP001153076"/>
    </source>
</evidence>
<dbReference type="EMBL" id="JAKOGI010001146">
    <property type="protein sequence ID" value="KAJ8427427.1"/>
    <property type="molecule type" value="Genomic_DNA"/>
</dbReference>
<name>A0A9Q1JJ49_9CARY</name>
<reference evidence="2" key="1">
    <citation type="submission" date="2022-04" db="EMBL/GenBank/DDBJ databases">
        <title>Carnegiea gigantea Genome sequencing and assembly v2.</title>
        <authorList>
            <person name="Copetti D."/>
            <person name="Sanderson M.J."/>
            <person name="Burquez A."/>
            <person name="Wojciechowski M.F."/>
        </authorList>
    </citation>
    <scope>NUCLEOTIDE SEQUENCE</scope>
    <source>
        <strain evidence="2">SGP5-SGP5p</strain>
        <tissue evidence="2">Aerial part</tissue>
    </source>
</reference>
<gene>
    <name evidence="2" type="ORF">Cgig2_019039</name>
</gene>
<organism evidence="2 3">
    <name type="scientific">Carnegiea gigantea</name>
    <dbReference type="NCBI Taxonomy" id="171969"/>
    <lineage>
        <taxon>Eukaryota</taxon>
        <taxon>Viridiplantae</taxon>
        <taxon>Streptophyta</taxon>
        <taxon>Embryophyta</taxon>
        <taxon>Tracheophyta</taxon>
        <taxon>Spermatophyta</taxon>
        <taxon>Magnoliopsida</taxon>
        <taxon>eudicotyledons</taxon>
        <taxon>Gunneridae</taxon>
        <taxon>Pentapetalae</taxon>
        <taxon>Caryophyllales</taxon>
        <taxon>Cactineae</taxon>
        <taxon>Cactaceae</taxon>
        <taxon>Cactoideae</taxon>
        <taxon>Echinocereeae</taxon>
        <taxon>Carnegiea</taxon>
    </lineage>
</organism>